<accession>A0A6P1DU59</accession>
<keyword evidence="4" id="KW-1185">Reference proteome</keyword>
<name>A0A6P1DU59_9GAMM</name>
<evidence type="ECO:0000259" key="2">
    <source>
        <dbReference type="Pfam" id="PF02525"/>
    </source>
</evidence>
<reference evidence="4" key="1">
    <citation type="journal article" date="2020" name="Microbiol. Resour. Announc.">
        <title>Draft Genome Sequences of Thiorhodococcus mannitoliphagus and Thiorhodococcus minor, Purple Sulfur Photosynthetic Bacteria in the Gammaproteobacterial Family Chromatiaceae.</title>
        <authorList>
            <person name="Aviles F.A."/>
            <person name="Meyer T.E."/>
            <person name="Kyndt J.A."/>
        </authorList>
    </citation>
    <scope>NUCLEOTIDE SEQUENCE [LARGE SCALE GENOMIC DNA]</scope>
    <source>
        <strain evidence="4">DSM 18266</strain>
    </source>
</reference>
<dbReference type="Proteomes" id="UP000471640">
    <property type="component" value="Unassembled WGS sequence"/>
</dbReference>
<dbReference type="Gene3D" id="3.40.50.360">
    <property type="match status" value="1"/>
</dbReference>
<organism evidence="3 4">
    <name type="scientific">Thiorhodococcus mannitoliphagus</name>
    <dbReference type="NCBI Taxonomy" id="329406"/>
    <lineage>
        <taxon>Bacteria</taxon>
        <taxon>Pseudomonadati</taxon>
        <taxon>Pseudomonadota</taxon>
        <taxon>Gammaproteobacteria</taxon>
        <taxon>Chromatiales</taxon>
        <taxon>Chromatiaceae</taxon>
        <taxon>Thiorhodococcus</taxon>
    </lineage>
</organism>
<dbReference type="InterPro" id="IPR003680">
    <property type="entry name" value="Flavodoxin_fold"/>
</dbReference>
<gene>
    <name evidence="3" type="ORF">G3480_15190</name>
</gene>
<evidence type="ECO:0000256" key="1">
    <source>
        <dbReference type="ARBA" id="ARBA00023002"/>
    </source>
</evidence>
<dbReference type="AlphaFoldDB" id="A0A6P1DU59"/>
<dbReference type="PANTHER" id="PTHR47307:SF1">
    <property type="entry name" value="GLUTATHIONE-REGULATED POTASSIUM-EFFLUX SYSTEM ANCILLARY PROTEIN KEFG"/>
    <property type="match status" value="1"/>
</dbReference>
<keyword evidence="1" id="KW-0560">Oxidoreductase</keyword>
<dbReference type="GO" id="GO:0009055">
    <property type="term" value="F:electron transfer activity"/>
    <property type="evidence" value="ECO:0007669"/>
    <property type="project" value="TreeGrafter"/>
</dbReference>
<dbReference type="InterPro" id="IPR046980">
    <property type="entry name" value="KefG/KefF"/>
</dbReference>
<dbReference type="GO" id="GO:0003955">
    <property type="term" value="F:NAD(P)H dehydrogenase (quinone) activity"/>
    <property type="evidence" value="ECO:0007669"/>
    <property type="project" value="TreeGrafter"/>
</dbReference>
<dbReference type="RefSeq" id="WP_164654733.1">
    <property type="nucleotide sequence ID" value="NZ_JAAIJR010000062.1"/>
</dbReference>
<dbReference type="SUPFAM" id="SSF52218">
    <property type="entry name" value="Flavoproteins"/>
    <property type="match status" value="1"/>
</dbReference>
<protein>
    <submittedName>
        <fullName evidence="3">Flavodoxin family protein</fullName>
    </submittedName>
</protein>
<comment type="caution">
    <text evidence="3">The sequence shown here is derived from an EMBL/GenBank/DDBJ whole genome shotgun (WGS) entry which is preliminary data.</text>
</comment>
<evidence type="ECO:0000313" key="3">
    <source>
        <dbReference type="EMBL" id="NEX21638.1"/>
    </source>
</evidence>
<dbReference type="InterPro" id="IPR029039">
    <property type="entry name" value="Flavoprotein-like_sf"/>
</dbReference>
<proteinExistence type="predicted"/>
<sequence>MTLEPHRTDTEDQHPSARPILVLYAHPSPDRSEVNRHLAEAATSIPGVNLVDLYGEYPDYGIDVDREQARLLAHEVIVFLHPLYWYSTPAILKEWQDLVLEHGFAYGTEGTALHGKVFFSALTAGGPELAYRAEGFHHFSIRELLNPLEQSAHLCGMVYLPPFALFSARTAVEEGRLDAHILEWVDLLKALRDDRLDISRAQQLPKLNGELSALIRQE</sequence>
<dbReference type="EMBL" id="JAAIJR010000062">
    <property type="protein sequence ID" value="NEX21638.1"/>
    <property type="molecule type" value="Genomic_DNA"/>
</dbReference>
<dbReference type="GO" id="GO:0010181">
    <property type="term" value="F:FMN binding"/>
    <property type="evidence" value="ECO:0007669"/>
    <property type="project" value="TreeGrafter"/>
</dbReference>
<dbReference type="Pfam" id="PF02525">
    <property type="entry name" value="Flavodoxin_2"/>
    <property type="match status" value="1"/>
</dbReference>
<feature type="domain" description="Flavodoxin-like fold" evidence="2">
    <location>
        <begin position="20"/>
        <end position="186"/>
    </location>
</feature>
<evidence type="ECO:0000313" key="4">
    <source>
        <dbReference type="Proteomes" id="UP000471640"/>
    </source>
</evidence>
<dbReference type="PANTHER" id="PTHR47307">
    <property type="entry name" value="GLUTATHIONE-REGULATED POTASSIUM-EFFLUX SYSTEM ANCILLARY PROTEIN KEFG"/>
    <property type="match status" value="1"/>
</dbReference>
<reference evidence="3 4" key="2">
    <citation type="submission" date="2020-02" db="EMBL/GenBank/DDBJ databases">
        <title>Genome sequences of Thiorhodococcus mannitoliphagus and Thiorhodococcus minor, purple sulfur photosynthetic bacteria in the gammaproteobacterial family, Chromatiaceae.</title>
        <authorList>
            <person name="Aviles F.A."/>
            <person name="Meyer T.E."/>
            <person name="Kyndt J.A."/>
        </authorList>
    </citation>
    <scope>NUCLEOTIDE SEQUENCE [LARGE SCALE GENOMIC DNA]</scope>
    <source>
        <strain evidence="3 4">DSM 18266</strain>
    </source>
</reference>